<dbReference type="RefSeq" id="WP_173211355.1">
    <property type="nucleotide sequence ID" value="NZ_CP053697.2"/>
</dbReference>
<dbReference type="Gene3D" id="3.40.50.300">
    <property type="entry name" value="P-loop containing nucleotide triphosphate hydrolases"/>
    <property type="match status" value="1"/>
</dbReference>
<dbReference type="EMBL" id="CP053697">
    <property type="protein sequence ID" value="QKE65451.1"/>
    <property type="molecule type" value="Genomic_DNA"/>
</dbReference>
<name>A0A6M8FDK5_9GAMM</name>
<gene>
    <name evidence="1" type="ORF">HNE05_19480</name>
</gene>
<evidence type="ECO:0000313" key="2">
    <source>
        <dbReference type="Proteomes" id="UP000501379"/>
    </source>
</evidence>
<dbReference type="InterPro" id="IPR027417">
    <property type="entry name" value="P-loop_NTPase"/>
</dbReference>
<evidence type="ECO:0008006" key="3">
    <source>
        <dbReference type="Google" id="ProtNLM"/>
    </source>
</evidence>
<dbReference type="Proteomes" id="UP000501379">
    <property type="component" value="Chromosome"/>
</dbReference>
<protein>
    <recommendedName>
        <fullName evidence="3">Sulfotransferase family protein</fullName>
    </recommendedName>
</protein>
<dbReference type="SUPFAM" id="SSF52540">
    <property type="entry name" value="P-loop containing nucleoside triphosphate hydrolases"/>
    <property type="match status" value="1"/>
</dbReference>
<organism evidence="1 2">
    <name type="scientific">Aquipseudomonas campi</name>
    <dbReference type="NCBI Taxonomy" id="2731681"/>
    <lineage>
        <taxon>Bacteria</taxon>
        <taxon>Pseudomonadati</taxon>
        <taxon>Pseudomonadota</taxon>
        <taxon>Gammaproteobacteria</taxon>
        <taxon>Pseudomonadales</taxon>
        <taxon>Pseudomonadaceae</taxon>
        <taxon>Aquipseudomonas</taxon>
    </lineage>
</organism>
<dbReference type="KEGG" id="pcam:HNE05_19480"/>
<dbReference type="AlphaFoldDB" id="A0A6M8FDK5"/>
<reference evidence="1" key="1">
    <citation type="submission" date="2020-07" db="EMBL/GenBank/DDBJ databases">
        <title>Nitrate ammonifying Pseudomonas campi sp. nov. isolated from German agricultural grassland.</title>
        <authorList>
            <person name="Timsy T."/>
            <person name="Ulrich A."/>
            <person name="Spanner T."/>
            <person name="Foesel B."/>
            <person name="Kolb S."/>
            <person name="Horn M.A."/>
            <person name="Behrendt U."/>
        </authorList>
    </citation>
    <scope>NUCLEOTIDE SEQUENCE</scope>
    <source>
        <strain evidence="1">S1-A32-2</strain>
    </source>
</reference>
<proteinExistence type="predicted"/>
<evidence type="ECO:0000313" key="1">
    <source>
        <dbReference type="EMBL" id="QKE65451.1"/>
    </source>
</evidence>
<keyword evidence="2" id="KW-1185">Reference proteome</keyword>
<accession>A0A6M8FDK5</accession>
<sequence length="249" mass="28634">MTIINFEHKFIFIKTRKTASTSVEAFLRRFSGAADVVTQLTPRDEKWCAERGWPSRNYAVSRDAESQYVALCQDGKFDEALKFVESTRRIYVNHMPAHKVKSVLERHGYRWEDFYSFSIERHPYSWVLSYLLYDNASYNASGACDLDLNDINRRAIEFLESDGFAGLMNCNFYAWEGRSLVNKVMRYENLRDDISSVLAPLVGEPDMTDFPFLKKNASHLSPVDIFAPSTLDLIRSKCGQVLELAGYDS</sequence>